<evidence type="ECO:0000256" key="1">
    <source>
        <dbReference type="ARBA" id="ARBA00010928"/>
    </source>
</evidence>
<dbReference type="GO" id="GO:0050112">
    <property type="term" value="F:inositol 2-dehydrogenase (NAD+) activity"/>
    <property type="evidence" value="ECO:0007669"/>
    <property type="project" value="UniProtKB-EC"/>
</dbReference>
<dbReference type="Proteomes" id="UP000001449">
    <property type="component" value="Chromosome 11"/>
</dbReference>
<dbReference type="STRING" id="35128.B8LBS9"/>
<dbReference type="EMBL" id="DS999415">
    <property type="protein sequence ID" value="EED87102.1"/>
    <property type="molecule type" value="Genomic_DNA"/>
</dbReference>
<dbReference type="InterPro" id="IPR000683">
    <property type="entry name" value="Gfo/Idh/MocA-like_OxRdtase_N"/>
</dbReference>
<dbReference type="InParanoid" id="B8LBS9"/>
<evidence type="ECO:0000259" key="4">
    <source>
        <dbReference type="Pfam" id="PF22725"/>
    </source>
</evidence>
<organism evidence="5 6">
    <name type="scientific">Thalassiosira pseudonana</name>
    <name type="common">Marine diatom</name>
    <name type="synonym">Cyclotella nana</name>
    <dbReference type="NCBI Taxonomy" id="35128"/>
    <lineage>
        <taxon>Eukaryota</taxon>
        <taxon>Sar</taxon>
        <taxon>Stramenopiles</taxon>
        <taxon>Ochrophyta</taxon>
        <taxon>Bacillariophyta</taxon>
        <taxon>Coscinodiscophyceae</taxon>
        <taxon>Thalassiosirophycidae</taxon>
        <taxon>Thalassiosirales</taxon>
        <taxon>Thalassiosiraceae</taxon>
        <taxon>Thalassiosira</taxon>
    </lineage>
</organism>
<dbReference type="GO" id="GO:0016491">
    <property type="term" value="F:oxidoreductase activity"/>
    <property type="evidence" value="ECO:0000318"/>
    <property type="project" value="GO_Central"/>
</dbReference>
<dbReference type="GeneID" id="7448288"/>
<comment type="similarity">
    <text evidence="1">Belongs to the Gfo/Idh/MocA family.</text>
</comment>
<dbReference type="Pfam" id="PF22725">
    <property type="entry name" value="GFO_IDH_MocA_C3"/>
    <property type="match status" value="1"/>
</dbReference>
<dbReference type="Gene3D" id="3.30.360.10">
    <property type="entry name" value="Dihydrodipicolinate Reductase, domain 2"/>
    <property type="match status" value="1"/>
</dbReference>
<keyword evidence="2 5" id="KW-0560">Oxidoreductase</keyword>
<gene>
    <name evidence="5" type="ORF">THAPSDRAFT_8703</name>
</gene>
<dbReference type="SUPFAM" id="SSF55347">
    <property type="entry name" value="Glyceraldehyde-3-phosphate dehydrogenase-like, C-terminal domain"/>
    <property type="match status" value="1"/>
</dbReference>
<dbReference type="HOGENOM" id="CLU_023194_0_2_1"/>
<dbReference type="OMA" id="FRDHPCP"/>
<dbReference type="EC" id="1.1.1.18" evidence="5"/>
<dbReference type="KEGG" id="tps:THAPSDRAFT_8703"/>
<evidence type="ECO:0000313" key="6">
    <source>
        <dbReference type="Proteomes" id="UP000001449"/>
    </source>
</evidence>
<proteinExistence type="inferred from homology"/>
<sequence length="344" mass="38085">MPILQQAQRQARVLLVGSGRMGYIRAKAIFSNRRFQFAGVVDSNCKQAEELGGLYRVPAFQSLSEAIHHSNSNSPLDGVIISTPTPTHERLITEAANNNINIFTEKPVDETSAKIRKLFNAVRAQNVHLCCGFQRRFDDSYLSLYNTIHSGGIGTPLTASIFFGDHPVPSRQFLLQGGGNIISDCSAHDVDYIRWVLGDEVERVFAIGTSSDEELRDKNVIDNATMVMKFLKGTVVTLTLSRGANYGYDQRCEVFGTTGLASVRNIPEHATELSNDVGIHRPKWQHSFPQRFEVAFGKELDAFADTLLMDKPWPVKEEDCVAVQRVCDAALESCESGSVVNLFA</sequence>
<name>B8LBS9_THAPS</name>
<evidence type="ECO:0000313" key="5">
    <source>
        <dbReference type="EMBL" id="EED87102.1"/>
    </source>
</evidence>
<dbReference type="PANTHER" id="PTHR42840">
    <property type="entry name" value="NAD(P)-BINDING ROSSMANN-FOLD SUPERFAMILY PROTEIN-RELATED"/>
    <property type="match status" value="1"/>
</dbReference>
<dbReference type="InterPro" id="IPR036291">
    <property type="entry name" value="NAD(P)-bd_dom_sf"/>
</dbReference>
<reference evidence="5 6" key="1">
    <citation type="journal article" date="2004" name="Science">
        <title>The genome of the diatom Thalassiosira pseudonana: ecology, evolution, and metabolism.</title>
        <authorList>
            <person name="Armbrust E.V."/>
            <person name="Berges J.A."/>
            <person name="Bowler C."/>
            <person name="Green B.R."/>
            <person name="Martinez D."/>
            <person name="Putnam N.H."/>
            <person name="Zhou S."/>
            <person name="Allen A.E."/>
            <person name="Apt K.E."/>
            <person name="Bechner M."/>
            <person name="Brzezinski M.A."/>
            <person name="Chaal B.K."/>
            <person name="Chiovitti A."/>
            <person name="Davis A.K."/>
            <person name="Demarest M.S."/>
            <person name="Detter J.C."/>
            <person name="Glavina T."/>
            <person name="Goodstein D."/>
            <person name="Hadi M.Z."/>
            <person name="Hellsten U."/>
            <person name="Hildebrand M."/>
            <person name="Jenkins B.D."/>
            <person name="Jurka J."/>
            <person name="Kapitonov V.V."/>
            <person name="Kroger N."/>
            <person name="Lau W.W."/>
            <person name="Lane T.W."/>
            <person name="Larimer F.W."/>
            <person name="Lippmeier J.C."/>
            <person name="Lucas S."/>
            <person name="Medina M."/>
            <person name="Montsant A."/>
            <person name="Obornik M."/>
            <person name="Parker M.S."/>
            <person name="Palenik B."/>
            <person name="Pazour G.J."/>
            <person name="Richardson P.M."/>
            <person name="Rynearson T.A."/>
            <person name="Saito M.A."/>
            <person name="Schwartz D.C."/>
            <person name="Thamatrakoln K."/>
            <person name="Valentin K."/>
            <person name="Vardi A."/>
            <person name="Wilkerson F.P."/>
            <person name="Rokhsar D.S."/>
        </authorList>
    </citation>
    <scope>NUCLEOTIDE SEQUENCE [LARGE SCALE GENOMIC DNA]</scope>
    <source>
        <strain evidence="5 6">CCMP1335</strain>
    </source>
</reference>
<dbReference type="InterPro" id="IPR055170">
    <property type="entry name" value="GFO_IDH_MocA-like_dom"/>
</dbReference>
<dbReference type="PANTHER" id="PTHR42840:SF3">
    <property type="entry name" value="BINDING ROSSMANN FOLD OXIDOREDUCTASE, PUTATIVE (AFU_ORTHOLOGUE AFUA_2G10240)-RELATED"/>
    <property type="match status" value="1"/>
</dbReference>
<evidence type="ECO:0000259" key="3">
    <source>
        <dbReference type="Pfam" id="PF01408"/>
    </source>
</evidence>
<dbReference type="RefSeq" id="XP_002296406.1">
    <property type="nucleotide sequence ID" value="XM_002296370.1"/>
</dbReference>
<protein>
    <submittedName>
        <fullName evidence="5">Myo-inositol 2-dehydrogenase</fullName>
        <ecNumber evidence="5">1.1.1.18</ecNumber>
    </submittedName>
</protein>
<keyword evidence="6" id="KW-1185">Reference proteome</keyword>
<dbReference type="GO" id="GO:0006740">
    <property type="term" value="P:NADPH regeneration"/>
    <property type="evidence" value="ECO:0000318"/>
    <property type="project" value="GO_Central"/>
</dbReference>
<dbReference type="SUPFAM" id="SSF51735">
    <property type="entry name" value="NAD(P)-binding Rossmann-fold domains"/>
    <property type="match status" value="1"/>
</dbReference>
<feature type="domain" description="GFO/IDH/MocA-like oxidoreductase" evidence="4">
    <location>
        <begin position="144"/>
        <end position="260"/>
    </location>
</feature>
<reference evidence="5 6" key="2">
    <citation type="journal article" date="2008" name="Nature">
        <title>The Phaeodactylum genome reveals the evolutionary history of diatom genomes.</title>
        <authorList>
            <person name="Bowler C."/>
            <person name="Allen A.E."/>
            <person name="Badger J.H."/>
            <person name="Grimwood J."/>
            <person name="Jabbari K."/>
            <person name="Kuo A."/>
            <person name="Maheswari U."/>
            <person name="Martens C."/>
            <person name="Maumus F."/>
            <person name="Otillar R.P."/>
            <person name="Rayko E."/>
            <person name="Salamov A."/>
            <person name="Vandepoele K."/>
            <person name="Beszteri B."/>
            <person name="Gruber A."/>
            <person name="Heijde M."/>
            <person name="Katinka M."/>
            <person name="Mock T."/>
            <person name="Valentin K."/>
            <person name="Verret F."/>
            <person name="Berges J.A."/>
            <person name="Brownlee C."/>
            <person name="Cadoret J.P."/>
            <person name="Chiovitti A."/>
            <person name="Choi C.J."/>
            <person name="Coesel S."/>
            <person name="De Martino A."/>
            <person name="Detter J.C."/>
            <person name="Durkin C."/>
            <person name="Falciatore A."/>
            <person name="Fournet J."/>
            <person name="Haruta M."/>
            <person name="Huysman M.J."/>
            <person name="Jenkins B.D."/>
            <person name="Jiroutova K."/>
            <person name="Jorgensen R.E."/>
            <person name="Joubert Y."/>
            <person name="Kaplan A."/>
            <person name="Kroger N."/>
            <person name="Kroth P.G."/>
            <person name="La Roche J."/>
            <person name="Lindquist E."/>
            <person name="Lommer M."/>
            <person name="Martin-Jezequel V."/>
            <person name="Lopez P.J."/>
            <person name="Lucas S."/>
            <person name="Mangogna M."/>
            <person name="McGinnis K."/>
            <person name="Medlin L.K."/>
            <person name="Montsant A."/>
            <person name="Oudot-Le Secq M.P."/>
            <person name="Napoli C."/>
            <person name="Obornik M."/>
            <person name="Parker M.S."/>
            <person name="Petit J.L."/>
            <person name="Porcel B.M."/>
            <person name="Poulsen N."/>
            <person name="Robison M."/>
            <person name="Rychlewski L."/>
            <person name="Rynearson T.A."/>
            <person name="Schmutz J."/>
            <person name="Shapiro H."/>
            <person name="Siaut M."/>
            <person name="Stanley M."/>
            <person name="Sussman M.R."/>
            <person name="Taylor A.R."/>
            <person name="Vardi A."/>
            <person name="von Dassow P."/>
            <person name="Vyverman W."/>
            <person name="Willis A."/>
            <person name="Wyrwicz L.S."/>
            <person name="Rokhsar D.S."/>
            <person name="Weissenbach J."/>
            <person name="Armbrust E.V."/>
            <person name="Green B.R."/>
            <person name="Van de Peer Y."/>
            <person name="Grigoriev I.V."/>
        </authorList>
    </citation>
    <scope>NUCLEOTIDE SEQUENCE [LARGE SCALE GENOMIC DNA]</scope>
    <source>
        <strain evidence="5 6">CCMP1335</strain>
    </source>
</reference>
<dbReference type="PaxDb" id="35128-Thaps8703"/>
<evidence type="ECO:0000256" key="2">
    <source>
        <dbReference type="ARBA" id="ARBA00023002"/>
    </source>
</evidence>
<dbReference type="GO" id="GO:0000166">
    <property type="term" value="F:nucleotide binding"/>
    <property type="evidence" value="ECO:0007669"/>
    <property type="project" value="InterPro"/>
</dbReference>
<dbReference type="Pfam" id="PF01408">
    <property type="entry name" value="GFO_IDH_MocA"/>
    <property type="match status" value="1"/>
</dbReference>
<dbReference type="AlphaFoldDB" id="B8LBS9"/>
<feature type="domain" description="Gfo/Idh/MocA-like oxidoreductase N-terminal" evidence="3">
    <location>
        <begin position="12"/>
        <end position="132"/>
    </location>
</feature>
<dbReference type="eggNOG" id="ENOG502S0QP">
    <property type="taxonomic scope" value="Eukaryota"/>
</dbReference>
<accession>B8LBS9</accession>
<dbReference type="Gene3D" id="3.40.50.720">
    <property type="entry name" value="NAD(P)-binding Rossmann-like Domain"/>
    <property type="match status" value="1"/>
</dbReference>